<proteinExistence type="predicted"/>
<name>A0ABQ5JNE5_9LACO</name>
<dbReference type="Proteomes" id="UP001628078">
    <property type="component" value="Unassembled WGS sequence"/>
</dbReference>
<dbReference type="RefSeq" id="WP_407883883.1">
    <property type="nucleotide sequence ID" value="NZ_BQXO01000003.1"/>
</dbReference>
<gene>
    <name evidence="1" type="ORF">JCM31185_13510</name>
</gene>
<reference evidence="1 2" key="1">
    <citation type="submission" date="2022-03" db="EMBL/GenBank/DDBJ databases">
        <title>Draft genome sequence of Furfurilactobacillus curtus JCM 31185.</title>
        <authorList>
            <person name="Suzuki S."/>
            <person name="Endo A."/>
            <person name="Kajikawa A."/>
        </authorList>
    </citation>
    <scope>NUCLEOTIDE SEQUENCE [LARGE SCALE GENOMIC DNA]</scope>
    <source>
        <strain evidence="1 2">JCM 31185</strain>
    </source>
</reference>
<evidence type="ECO:0000313" key="2">
    <source>
        <dbReference type="Proteomes" id="UP001628078"/>
    </source>
</evidence>
<dbReference type="EMBL" id="BQXO01000003">
    <property type="protein sequence ID" value="GKT06063.1"/>
    <property type="molecule type" value="Genomic_DNA"/>
</dbReference>
<sequence length="73" mass="8502">MITIFHNELGHHRVHFPKGKYITFNLVHPNPASAYQIEILDTNLTGLKKLQVRFSHLGQILQLREPQLSFQLI</sequence>
<accession>A0ABQ5JNE5</accession>
<organism evidence="1 2">
    <name type="scientific">Furfurilactobacillus curtus</name>
    <dbReference type="NCBI Taxonomy" id="1746200"/>
    <lineage>
        <taxon>Bacteria</taxon>
        <taxon>Bacillati</taxon>
        <taxon>Bacillota</taxon>
        <taxon>Bacilli</taxon>
        <taxon>Lactobacillales</taxon>
        <taxon>Lactobacillaceae</taxon>
        <taxon>Furfurilactobacillus</taxon>
    </lineage>
</organism>
<evidence type="ECO:0000313" key="1">
    <source>
        <dbReference type="EMBL" id="GKT06063.1"/>
    </source>
</evidence>
<comment type="caution">
    <text evidence="1">The sequence shown here is derived from an EMBL/GenBank/DDBJ whole genome shotgun (WGS) entry which is preliminary data.</text>
</comment>
<keyword evidence="2" id="KW-1185">Reference proteome</keyword>
<protein>
    <submittedName>
        <fullName evidence="1">Uncharacterized protein</fullName>
    </submittedName>
</protein>